<reference evidence="1 2" key="1">
    <citation type="journal article" date="2013" name="BMC Genomics">
        <title>Genomics-driven discovery of the pneumocandin biosynthetic gene cluster in the fungus Glarea lozoyensis.</title>
        <authorList>
            <person name="Chen L."/>
            <person name="Yue Q."/>
            <person name="Zhang X."/>
            <person name="Xiang M."/>
            <person name="Wang C."/>
            <person name="Li S."/>
            <person name="Che Y."/>
            <person name="Ortiz-Lopez F.J."/>
            <person name="Bills G.F."/>
            <person name="Liu X."/>
            <person name="An Z."/>
        </authorList>
    </citation>
    <scope>NUCLEOTIDE SEQUENCE [LARGE SCALE GENOMIC DNA]</scope>
    <source>
        <strain evidence="2">ATCC 20868 / MF5171</strain>
    </source>
</reference>
<dbReference type="OrthoDB" id="10301804at2759"/>
<dbReference type="RefSeq" id="XP_008077175.1">
    <property type="nucleotide sequence ID" value="XM_008078984.1"/>
</dbReference>
<evidence type="ECO:0000313" key="1">
    <source>
        <dbReference type="EMBL" id="EPE36357.1"/>
    </source>
</evidence>
<dbReference type="Proteomes" id="UP000016922">
    <property type="component" value="Unassembled WGS sequence"/>
</dbReference>
<keyword evidence="2" id="KW-1185">Reference proteome</keyword>
<dbReference type="HOGENOM" id="CLU_1256121_0_0_1"/>
<organism evidence="1 2">
    <name type="scientific">Glarea lozoyensis (strain ATCC 20868 / MF5171)</name>
    <dbReference type="NCBI Taxonomy" id="1116229"/>
    <lineage>
        <taxon>Eukaryota</taxon>
        <taxon>Fungi</taxon>
        <taxon>Dikarya</taxon>
        <taxon>Ascomycota</taxon>
        <taxon>Pezizomycotina</taxon>
        <taxon>Leotiomycetes</taxon>
        <taxon>Helotiales</taxon>
        <taxon>Helotiaceae</taxon>
        <taxon>Glarea</taxon>
    </lineage>
</organism>
<protein>
    <submittedName>
        <fullName evidence="1">Uncharacterized protein</fullName>
    </submittedName>
</protein>
<dbReference type="GeneID" id="19464749"/>
<gene>
    <name evidence="1" type="ORF">GLAREA_05695</name>
</gene>
<dbReference type="EMBL" id="KE145353">
    <property type="protein sequence ID" value="EPE36357.1"/>
    <property type="molecule type" value="Genomic_DNA"/>
</dbReference>
<evidence type="ECO:0000313" key="2">
    <source>
        <dbReference type="Proteomes" id="UP000016922"/>
    </source>
</evidence>
<dbReference type="KEGG" id="glz:GLAREA_05695"/>
<proteinExistence type="predicted"/>
<sequence length="223" mass="25940">MTDSIERQRFTKFTESFRWGYFELEPILGGVTRTCMFNDWDAPDELARFDVILKSDMEDRYWQCIEIQEKQRTTHAVKTVVRARLILPRHGRSTLEAREDWKEILLKAFDHQMNWAKNDGFRVRWDVDYVLKAMAKLGPAGEDPVLEKPAWTELLGYAIKIDGSPDEATFSLGRLPEYGSPETQLPVVLVTYTAHIANWKELSWPDIAEELRNTIESMIGRSL</sequence>
<dbReference type="AlphaFoldDB" id="S3DD91"/>
<accession>S3DD91</accession>
<name>S3DD91_GLAL2</name>